<evidence type="ECO:0000256" key="16">
    <source>
        <dbReference type="SAM" id="Phobius"/>
    </source>
</evidence>
<evidence type="ECO:0000256" key="7">
    <source>
        <dbReference type="ARBA" id="ARBA00022737"/>
    </source>
</evidence>
<dbReference type="FunFam" id="2.60.120.620:FF:000003">
    <property type="entry name" value="Prolyl 3-hydroxylase 2"/>
    <property type="match status" value="1"/>
</dbReference>
<dbReference type="SMART" id="SM00702">
    <property type="entry name" value="P4Hc"/>
    <property type="match status" value="1"/>
</dbReference>
<dbReference type="InterPro" id="IPR044862">
    <property type="entry name" value="Pro_4_hyd_alph_FE2OG_OXY"/>
</dbReference>
<evidence type="ECO:0000313" key="18">
    <source>
        <dbReference type="EMBL" id="PWA23956.1"/>
    </source>
</evidence>
<evidence type="ECO:0000256" key="2">
    <source>
        <dbReference type="ARBA" id="ARBA00001962"/>
    </source>
</evidence>
<evidence type="ECO:0000256" key="15">
    <source>
        <dbReference type="SAM" id="MobiDB-lite"/>
    </source>
</evidence>
<dbReference type="PANTHER" id="PTHR14049:SF15">
    <property type="entry name" value="PROCOLLAGEN-PROLINE 3-DIOXYGENASE"/>
    <property type="match status" value="1"/>
</dbReference>
<dbReference type="GO" id="GO:0019797">
    <property type="term" value="F:procollagen-proline 3-dioxygenase activity"/>
    <property type="evidence" value="ECO:0007669"/>
    <property type="project" value="UniProtKB-EC"/>
</dbReference>
<evidence type="ECO:0000256" key="8">
    <source>
        <dbReference type="ARBA" id="ARBA00022803"/>
    </source>
</evidence>
<dbReference type="EMBL" id="NHOQ01001560">
    <property type="protein sequence ID" value="PWA23956.1"/>
    <property type="molecule type" value="Genomic_DNA"/>
</dbReference>
<dbReference type="AlphaFoldDB" id="A0A315VNF1"/>
<dbReference type="Pfam" id="PF13640">
    <property type="entry name" value="2OG-FeII_Oxy_3"/>
    <property type="match status" value="1"/>
</dbReference>
<evidence type="ECO:0000256" key="3">
    <source>
        <dbReference type="ARBA" id="ARBA00006487"/>
    </source>
</evidence>
<keyword evidence="19" id="KW-1185">Reference proteome</keyword>
<gene>
    <name evidence="18" type="ORF">CCH79_00010945</name>
</gene>
<evidence type="ECO:0000256" key="13">
    <source>
        <dbReference type="ARBA" id="ARBA00023004"/>
    </source>
</evidence>
<protein>
    <recommendedName>
        <fullName evidence="4">procollagen-proline 3-dioxygenase</fullName>
        <ecNumber evidence="4">1.14.11.7</ecNumber>
    </recommendedName>
</protein>
<evidence type="ECO:0000256" key="4">
    <source>
        <dbReference type="ARBA" id="ARBA00012262"/>
    </source>
</evidence>
<evidence type="ECO:0000256" key="11">
    <source>
        <dbReference type="ARBA" id="ARBA00022964"/>
    </source>
</evidence>
<dbReference type="InterPro" id="IPR006620">
    <property type="entry name" value="Pro_4_hyd_alph"/>
</dbReference>
<comment type="caution">
    <text evidence="18">The sequence shown here is derived from an EMBL/GenBank/DDBJ whole genome shotgun (WGS) entry which is preliminary data.</text>
</comment>
<feature type="transmembrane region" description="Helical" evidence="16">
    <location>
        <begin position="84"/>
        <end position="102"/>
    </location>
</feature>
<dbReference type="GO" id="GO:0005506">
    <property type="term" value="F:iron ion binding"/>
    <property type="evidence" value="ECO:0007669"/>
    <property type="project" value="InterPro"/>
</dbReference>
<feature type="compositionally biased region" description="Basic and acidic residues" evidence="15">
    <location>
        <begin position="841"/>
        <end position="859"/>
    </location>
</feature>
<dbReference type="Gene3D" id="2.60.120.620">
    <property type="entry name" value="q2cbj1_9rhob like domain"/>
    <property type="match status" value="1"/>
</dbReference>
<dbReference type="PANTHER" id="PTHR14049">
    <property type="entry name" value="LEPRECAN 1"/>
    <property type="match status" value="1"/>
</dbReference>
<evidence type="ECO:0000256" key="9">
    <source>
        <dbReference type="ARBA" id="ARBA00022824"/>
    </source>
</evidence>
<dbReference type="InterPro" id="IPR039575">
    <property type="entry name" value="P3H"/>
</dbReference>
<dbReference type="Pfam" id="PF23557">
    <property type="entry name" value="TPR_leprecan"/>
    <property type="match status" value="1"/>
</dbReference>
<organism evidence="18 19">
    <name type="scientific">Gambusia affinis</name>
    <name type="common">Western mosquitofish</name>
    <name type="synonym">Heterandria affinis</name>
    <dbReference type="NCBI Taxonomy" id="33528"/>
    <lineage>
        <taxon>Eukaryota</taxon>
        <taxon>Metazoa</taxon>
        <taxon>Chordata</taxon>
        <taxon>Craniata</taxon>
        <taxon>Vertebrata</taxon>
        <taxon>Euteleostomi</taxon>
        <taxon>Actinopterygii</taxon>
        <taxon>Neopterygii</taxon>
        <taxon>Teleostei</taxon>
        <taxon>Neoteleostei</taxon>
        <taxon>Acanthomorphata</taxon>
        <taxon>Ovalentaria</taxon>
        <taxon>Atherinomorphae</taxon>
        <taxon>Cyprinodontiformes</taxon>
        <taxon>Poeciliidae</taxon>
        <taxon>Poeciliinae</taxon>
        <taxon>Gambusia</taxon>
    </lineage>
</organism>
<evidence type="ECO:0000259" key="17">
    <source>
        <dbReference type="PROSITE" id="PS51471"/>
    </source>
</evidence>
<reference evidence="18 19" key="1">
    <citation type="journal article" date="2018" name="G3 (Bethesda)">
        <title>A High-Quality Reference Genome for the Invasive Mosquitofish Gambusia affinis Using a Chicago Library.</title>
        <authorList>
            <person name="Hoffberg S.L."/>
            <person name="Troendle N.J."/>
            <person name="Glenn T.C."/>
            <person name="Mahmud O."/>
            <person name="Louha S."/>
            <person name="Chalopin D."/>
            <person name="Bennetzen J.L."/>
            <person name="Mauricio R."/>
        </authorList>
    </citation>
    <scope>NUCLEOTIDE SEQUENCE [LARGE SCALE GENOMIC DNA]</scope>
    <source>
        <strain evidence="18">NE01/NJP1002.9</strain>
        <tissue evidence="18">Muscle</tissue>
    </source>
</reference>
<keyword evidence="11" id="KW-0223">Dioxygenase</keyword>
<proteinExistence type="inferred from homology"/>
<keyword evidence="10" id="KW-0847">Vitamin C</keyword>
<name>A0A315VNF1_GAMAF</name>
<keyword evidence="12" id="KW-0560">Oxidoreductase</keyword>
<keyword evidence="7" id="KW-0677">Repeat</keyword>
<evidence type="ECO:0000256" key="14">
    <source>
        <dbReference type="ARBA" id="ARBA00023180"/>
    </source>
</evidence>
<comment type="cofactor">
    <cofactor evidence="2">
        <name>Fe cation</name>
        <dbReference type="ChEBI" id="CHEBI:24875"/>
    </cofactor>
</comment>
<dbReference type="InterPro" id="IPR005123">
    <property type="entry name" value="Oxoglu/Fe-dep_dioxygenase_dom"/>
</dbReference>
<dbReference type="STRING" id="33528.ENSGAFP00000021521"/>
<feature type="domain" description="Fe2OG dioxygenase" evidence="17">
    <location>
        <begin position="677"/>
        <end position="794"/>
    </location>
</feature>
<dbReference type="Proteomes" id="UP000250572">
    <property type="component" value="Unassembled WGS sequence"/>
</dbReference>
<keyword evidence="16" id="KW-1133">Transmembrane helix</keyword>
<dbReference type="InterPro" id="IPR056585">
    <property type="entry name" value="Leprecan_dom"/>
</dbReference>
<sequence>MNQEPMPGVKEGRPNERTASFYHSFKEISLKREREIQPSRDRIFALSVRFQQAVDFEMTHSSSSSSAAAVGSAFWTMALRSEHFTVYVALCFLLVALSTLTVRASAGSGSKVLSLLQPYDFLYYSGVRAYYGEEWTKAAELLEKSIQTKEALQRARRQCHDDCVSSGTEAFNKLDSEKGSMWDLWALDWIQQKAECLRFCIGRSVSPTGQLPVSSDIEYEFNTRNPYNFLQVTYYKLEKLKKAASAAHTYFVANPSHLEMRNNIEKYRRMEGVAEDDFHDREAEKHWVLYDAAMQHEASSDWLQAAEKWRACVNETLWRTDECRVQCEVSPQPLPEDRGVDGVDGAFEKAAALSLSLLSCRQSCVTQVATRPGRISAQEDFLPTQLEHLHIAQFKCEALLTGDVSGALQTLRSFLLFYPSDKDSLDNLQFYYETLGGDAESRGIQPAREIARYINQSLQEKSLLYFGVENLNFTFTDPDLWTPEDVVPESLRENWRAEKQLINEKIKEGDQPEEVDDSGFYAGKKIVPSFHNLVFLLSHLLLLLVSTGGLVPQVGVTIAMDDDALNGTNRVVLDGVMTEKECDKILQLATVAASLGDGYRGRRSPHTPHETFEGLTVLRAVKVGGNQRMRAAIGEVFVWLSQEGLVDQSDTRLLHELGERVRTLLHSYFRSPSGLFISFTHLVCRSAATGEQEGRMDLSHPVHVDNCLLEPETRQCWREPPAFIHRDLSAILYLNDNFDGGELFFTKRDAKTVTARVKPSCGRLVGFSSGPVNPHGVTAVTRGRRCALALWFTKEKLYRDMEREEAEALWAADGQSALKKDEEEEEKEGSATAGRNARSHALKERSRERNTVTGRKDEL</sequence>
<evidence type="ECO:0000256" key="1">
    <source>
        <dbReference type="ARBA" id="ARBA00001961"/>
    </source>
</evidence>
<dbReference type="InterPro" id="IPR011990">
    <property type="entry name" value="TPR-like_helical_dom_sf"/>
</dbReference>
<dbReference type="EC" id="1.14.11.7" evidence="4"/>
<evidence type="ECO:0000256" key="10">
    <source>
        <dbReference type="ARBA" id="ARBA00022896"/>
    </source>
</evidence>
<evidence type="ECO:0000256" key="6">
    <source>
        <dbReference type="ARBA" id="ARBA00022729"/>
    </source>
</evidence>
<keyword evidence="14" id="KW-0325">Glycoprotein</keyword>
<evidence type="ECO:0000313" key="19">
    <source>
        <dbReference type="Proteomes" id="UP000250572"/>
    </source>
</evidence>
<comment type="cofactor">
    <cofactor evidence="1">
        <name>L-ascorbate</name>
        <dbReference type="ChEBI" id="CHEBI:38290"/>
    </cofactor>
</comment>
<keyword evidence="16" id="KW-0812">Transmembrane</keyword>
<keyword evidence="5" id="KW-0479">Metal-binding</keyword>
<dbReference type="Gene3D" id="1.25.40.10">
    <property type="entry name" value="Tetratricopeptide repeat domain"/>
    <property type="match status" value="1"/>
</dbReference>
<feature type="region of interest" description="Disordered" evidence="15">
    <location>
        <begin position="813"/>
        <end position="859"/>
    </location>
</feature>
<keyword evidence="8" id="KW-0802">TPR repeat</keyword>
<evidence type="ECO:0000256" key="12">
    <source>
        <dbReference type="ARBA" id="ARBA00023002"/>
    </source>
</evidence>
<keyword evidence="16" id="KW-0472">Membrane</keyword>
<dbReference type="GO" id="GO:0032963">
    <property type="term" value="P:collagen metabolic process"/>
    <property type="evidence" value="ECO:0007669"/>
    <property type="project" value="InterPro"/>
</dbReference>
<dbReference type="PROSITE" id="PS51471">
    <property type="entry name" value="FE2OG_OXY"/>
    <property type="match status" value="1"/>
</dbReference>
<dbReference type="GO" id="GO:0005783">
    <property type="term" value="C:endoplasmic reticulum"/>
    <property type="evidence" value="ECO:0007669"/>
    <property type="project" value="TreeGrafter"/>
</dbReference>
<accession>A0A315VNF1</accession>
<keyword evidence="13" id="KW-0408">Iron</keyword>
<evidence type="ECO:0000256" key="5">
    <source>
        <dbReference type="ARBA" id="ARBA00022723"/>
    </source>
</evidence>
<dbReference type="GO" id="GO:0031418">
    <property type="term" value="F:L-ascorbic acid binding"/>
    <property type="evidence" value="ECO:0007669"/>
    <property type="project" value="UniProtKB-KW"/>
</dbReference>
<comment type="similarity">
    <text evidence="3">Belongs to the leprecan family.</text>
</comment>
<keyword evidence="6" id="KW-0732">Signal</keyword>
<keyword evidence="9" id="KW-0256">Endoplasmic reticulum</keyword>